<name>A0AAV6X921_9LAMI</name>
<feature type="transmembrane region" description="Helical" evidence="8">
    <location>
        <begin position="316"/>
        <end position="335"/>
    </location>
</feature>
<evidence type="ECO:0000256" key="2">
    <source>
        <dbReference type="ARBA" id="ARBA00022692"/>
    </source>
</evidence>
<feature type="repeat" description="ANK" evidence="7">
    <location>
        <begin position="41"/>
        <end position="73"/>
    </location>
</feature>
<feature type="repeat" description="ANK" evidence="7">
    <location>
        <begin position="75"/>
        <end position="107"/>
    </location>
</feature>
<keyword evidence="11" id="KW-1185">Reference proteome</keyword>
<dbReference type="Pfam" id="PF00023">
    <property type="entry name" value="Ank"/>
    <property type="match status" value="1"/>
</dbReference>
<evidence type="ECO:0000256" key="1">
    <source>
        <dbReference type="ARBA" id="ARBA00004141"/>
    </source>
</evidence>
<dbReference type="SUPFAM" id="SSF48403">
    <property type="entry name" value="Ankyrin repeat"/>
    <property type="match status" value="1"/>
</dbReference>
<dbReference type="AlphaFoldDB" id="A0AAV6X921"/>
<keyword evidence="2 8" id="KW-0812">Transmembrane</keyword>
<evidence type="ECO:0000256" key="5">
    <source>
        <dbReference type="ARBA" id="ARBA00023043"/>
    </source>
</evidence>
<dbReference type="PANTHER" id="PTHR24186:SF37">
    <property type="entry name" value="PGG DOMAIN-CONTAINING PROTEIN"/>
    <property type="match status" value="1"/>
</dbReference>
<evidence type="ECO:0000256" key="6">
    <source>
        <dbReference type="ARBA" id="ARBA00023136"/>
    </source>
</evidence>
<comment type="caution">
    <text evidence="10">The sequence shown here is derived from an EMBL/GenBank/DDBJ whole genome shotgun (WGS) entry which is preliminary data.</text>
</comment>
<accession>A0AAV6X921</accession>
<feature type="domain" description="PGG" evidence="9">
    <location>
        <begin position="257"/>
        <end position="371"/>
    </location>
</feature>
<dbReference type="PROSITE" id="PS50297">
    <property type="entry name" value="ANK_REP_REGION"/>
    <property type="match status" value="4"/>
</dbReference>
<keyword evidence="6 8" id="KW-0472">Membrane</keyword>
<dbReference type="SMART" id="SM00248">
    <property type="entry name" value="ANK"/>
    <property type="match status" value="6"/>
</dbReference>
<gene>
    <name evidence="10" type="ORF">BUALT_Bualt10G0129300</name>
</gene>
<reference evidence="10" key="1">
    <citation type="submission" date="2019-10" db="EMBL/GenBank/DDBJ databases">
        <authorList>
            <person name="Zhang R."/>
            <person name="Pan Y."/>
            <person name="Wang J."/>
            <person name="Ma R."/>
            <person name="Yu S."/>
        </authorList>
    </citation>
    <scope>NUCLEOTIDE SEQUENCE</scope>
    <source>
        <strain evidence="10">LA-IB0</strain>
        <tissue evidence="10">Leaf</tissue>
    </source>
</reference>
<dbReference type="EMBL" id="WHWC01000010">
    <property type="protein sequence ID" value="KAG8375715.1"/>
    <property type="molecule type" value="Genomic_DNA"/>
</dbReference>
<dbReference type="Pfam" id="PF13962">
    <property type="entry name" value="PGG"/>
    <property type="match status" value="1"/>
</dbReference>
<dbReference type="Pfam" id="PF12796">
    <property type="entry name" value="Ank_2"/>
    <property type="match status" value="2"/>
</dbReference>
<dbReference type="InterPro" id="IPR002110">
    <property type="entry name" value="Ankyrin_rpt"/>
</dbReference>
<evidence type="ECO:0000259" key="9">
    <source>
        <dbReference type="Pfam" id="PF13962"/>
    </source>
</evidence>
<protein>
    <recommendedName>
        <fullName evidence="9">PGG domain-containing protein</fullName>
    </recommendedName>
</protein>
<proteinExistence type="predicted"/>
<dbReference type="PANTHER" id="PTHR24186">
    <property type="entry name" value="PROTEIN PHOSPHATASE 1 REGULATORY SUBUNIT"/>
    <property type="match status" value="1"/>
</dbReference>
<evidence type="ECO:0000256" key="4">
    <source>
        <dbReference type="ARBA" id="ARBA00022989"/>
    </source>
</evidence>
<feature type="repeat" description="ANK" evidence="7">
    <location>
        <begin position="177"/>
        <end position="199"/>
    </location>
</feature>
<keyword evidence="4 8" id="KW-1133">Transmembrane helix</keyword>
<feature type="repeat" description="ANK" evidence="7">
    <location>
        <begin position="109"/>
        <end position="131"/>
    </location>
</feature>
<feature type="transmembrane region" description="Helical" evidence="8">
    <location>
        <begin position="386"/>
        <end position="404"/>
    </location>
</feature>
<evidence type="ECO:0000256" key="7">
    <source>
        <dbReference type="PROSITE-ProRule" id="PRU00023"/>
    </source>
</evidence>
<evidence type="ECO:0000256" key="3">
    <source>
        <dbReference type="ARBA" id="ARBA00022737"/>
    </source>
</evidence>
<keyword evidence="3" id="KW-0677">Repeat</keyword>
<dbReference type="GO" id="GO:0005886">
    <property type="term" value="C:plasma membrane"/>
    <property type="evidence" value="ECO:0007669"/>
    <property type="project" value="TreeGrafter"/>
</dbReference>
<evidence type="ECO:0000313" key="11">
    <source>
        <dbReference type="Proteomes" id="UP000826271"/>
    </source>
</evidence>
<dbReference type="Proteomes" id="UP000826271">
    <property type="component" value="Unassembled WGS sequence"/>
</dbReference>
<dbReference type="InterPro" id="IPR036770">
    <property type="entry name" value="Ankyrin_rpt-contain_sf"/>
</dbReference>
<keyword evidence="5 7" id="KW-0040">ANK repeat</keyword>
<sequence>MEGSLENRLYEAAAEGNTKSLQELLEQDKFVVDRVSFTSPNKTTPLHVATTKGHLAFVQQILNRNPQIAEELDSQQSSPLHIASAKGYLEIVNKLLSAAAHMCMSRDCQGRNPLHLAAMRGHVEILKALIQEAPRAAREKADRDQTVLHLCVKHGQLEALKILAPNLNDRIDTKDDDGDTILHMAVADKQTEIIQYLVESTKIDVYARNSHGQTPMDIVVQSQPEERNLQIKSILRLKYHNISYKTETHKMEWLTQRGADAIMVMAVLIATVAYQAGVSPAGGIWQETLTQDSNANPHRAGEAVMAYTHPQEYKNFLRSNTIAFFSSVTAILLMISGGPFTRKLYFWILIIIMWLTVISLSVSYAISIYVVTPTTVEKSMPRDLKIGVGVWFGSIGILFVGSRVKRLDKWLKEKGITNWWTRRSREVKNCSQEIV</sequence>
<evidence type="ECO:0000313" key="10">
    <source>
        <dbReference type="EMBL" id="KAG8375715.1"/>
    </source>
</evidence>
<dbReference type="InterPro" id="IPR026961">
    <property type="entry name" value="PGG_dom"/>
</dbReference>
<evidence type="ECO:0000256" key="8">
    <source>
        <dbReference type="SAM" id="Phobius"/>
    </source>
</evidence>
<dbReference type="Gene3D" id="1.25.40.20">
    <property type="entry name" value="Ankyrin repeat-containing domain"/>
    <property type="match status" value="2"/>
</dbReference>
<organism evidence="10 11">
    <name type="scientific">Buddleja alternifolia</name>
    <dbReference type="NCBI Taxonomy" id="168488"/>
    <lineage>
        <taxon>Eukaryota</taxon>
        <taxon>Viridiplantae</taxon>
        <taxon>Streptophyta</taxon>
        <taxon>Embryophyta</taxon>
        <taxon>Tracheophyta</taxon>
        <taxon>Spermatophyta</taxon>
        <taxon>Magnoliopsida</taxon>
        <taxon>eudicotyledons</taxon>
        <taxon>Gunneridae</taxon>
        <taxon>Pentapetalae</taxon>
        <taxon>asterids</taxon>
        <taxon>lamiids</taxon>
        <taxon>Lamiales</taxon>
        <taxon>Scrophulariaceae</taxon>
        <taxon>Buddlejeae</taxon>
        <taxon>Buddleja</taxon>
    </lineage>
</organism>
<dbReference type="PROSITE" id="PS50088">
    <property type="entry name" value="ANK_REPEAT"/>
    <property type="match status" value="4"/>
</dbReference>
<feature type="transmembrane region" description="Helical" evidence="8">
    <location>
        <begin position="344"/>
        <end position="366"/>
    </location>
</feature>
<comment type="subcellular location">
    <subcellularLocation>
        <location evidence="1">Membrane</location>
        <topology evidence="1">Multi-pass membrane protein</topology>
    </subcellularLocation>
</comment>